<evidence type="ECO:0000313" key="3">
    <source>
        <dbReference type="EMBL" id="KPH78197.1"/>
    </source>
</evidence>
<evidence type="ECO:0000256" key="1">
    <source>
        <dbReference type="SAM" id="SignalP"/>
    </source>
</evidence>
<dbReference type="PROSITE" id="PS51257">
    <property type="entry name" value="PROKAR_LIPOPROTEIN"/>
    <property type="match status" value="1"/>
</dbReference>
<feature type="signal peptide" evidence="1">
    <location>
        <begin position="1"/>
        <end position="18"/>
    </location>
</feature>
<dbReference type="Proteomes" id="UP000037854">
    <property type="component" value="Unassembled WGS sequence"/>
</dbReference>
<keyword evidence="4" id="KW-1185">Reference proteome</keyword>
<feature type="chain" id="PRO_5045439791" description="TcaA protein NTF2-like domain-containing protein" evidence="1">
    <location>
        <begin position="19"/>
        <end position="646"/>
    </location>
</feature>
<accession>A0ABR5MMP8</accession>
<evidence type="ECO:0000313" key="4">
    <source>
        <dbReference type="Proteomes" id="UP000037854"/>
    </source>
</evidence>
<proteinExistence type="predicted"/>
<feature type="domain" description="TcaA protein NTF2-like" evidence="2">
    <location>
        <begin position="524"/>
        <end position="635"/>
    </location>
</feature>
<name>A0ABR5MMP8_9BACI</name>
<dbReference type="RefSeq" id="WP_060667663.1">
    <property type="nucleotide sequence ID" value="NZ_JARTGE010000041.1"/>
</dbReference>
<gene>
    <name evidence="3" type="ORF">AFL42_02050</name>
</gene>
<reference evidence="3 4" key="1">
    <citation type="submission" date="2015-07" db="EMBL/GenBank/DDBJ databases">
        <title>High-quality draft genome sequence of Oceanobacillus caeni HM6, a bacillus isolated from a human feces.</title>
        <authorList>
            <person name="Kumar J."/>
            <person name="Verma M.K."/>
            <person name="Pandey R."/>
            <person name="Bhambi M."/>
            <person name="Chauhan N."/>
        </authorList>
    </citation>
    <scope>NUCLEOTIDE SEQUENCE [LARGE SCALE GENOMIC DNA]</scope>
    <source>
        <strain evidence="3 4">HM6</strain>
    </source>
</reference>
<dbReference type="InterPro" id="IPR054528">
    <property type="entry name" value="TcaA_5th"/>
</dbReference>
<dbReference type="Pfam" id="PF22819">
    <property type="entry name" value="TcaA_5th"/>
    <property type="match status" value="1"/>
</dbReference>
<organism evidence="3 4">
    <name type="scientific">Oceanobacillus caeni</name>
    <dbReference type="NCBI Taxonomy" id="405946"/>
    <lineage>
        <taxon>Bacteria</taxon>
        <taxon>Bacillati</taxon>
        <taxon>Bacillota</taxon>
        <taxon>Bacilli</taxon>
        <taxon>Bacillales</taxon>
        <taxon>Bacillaceae</taxon>
        <taxon>Oceanobacillus</taxon>
    </lineage>
</organism>
<dbReference type="EMBL" id="LGTK01000004">
    <property type="protein sequence ID" value="KPH78197.1"/>
    <property type="molecule type" value="Genomic_DNA"/>
</dbReference>
<evidence type="ECO:0000259" key="2">
    <source>
        <dbReference type="Pfam" id="PF22819"/>
    </source>
</evidence>
<dbReference type="SUPFAM" id="SSF69304">
    <property type="entry name" value="Tricorn protease N-terminal domain"/>
    <property type="match status" value="1"/>
</dbReference>
<sequence>MRRSLSAFLLMLAVVLVAGCTQPVSLDEERSKKPDTIHHKFLFYTESYVNENGEGIGELSIKTKDGELEKIASNVKNYGFVYLNDKDKVLFVDEENKLYAFSQREDKVKLAEDVQFFDGFNAEDFIVYEDTDGNLYVINEDGNEEKIGNGVTQYDLVDGNLYFIDSDGDYSVYNIESRQESNIANNVFHFKILNRDGDLVYVNDDYMLFYKKAEESSMKISGEEIDPYYIKNVDDRLIFLSYEEEGAMDLYSGTLSKDIKTEKIASNVYLADYDKNGFYYVNEDNNLYQKGDSDEKATKLASDVNYFYLVEGTVYYTDEDNNVYQITSAEGKEQIVKKVYQFNVHTDGRIVYLTEENELFIDDTKVTDDVDMYAFFHGNLVYVTKDNELVLMQNLKGDQVIEDISDFSSVTYQNLTVFSKQLTFEDISGMWKLENDEGAIFFEIHADGTITDYLAGTKEIFTVDYAEFNSIAASSENDFVTITKIDDETLSFNDNDSDYTIMKSTKEEAESYVNDDQKEEGNMEIETVIEDFLYMMTYATDAGDLQNLDYYIDPDSELYRELADSIMTMYENQLGRVLLTHEVTDIKNLEGNRYSVTVNEEHSLIDYMDYSEEMVKQTVIYELEEMDDRFYIIDMEIVEQENAVAV</sequence>
<comment type="caution">
    <text evidence="3">The sequence shown here is derived from an EMBL/GenBank/DDBJ whole genome shotgun (WGS) entry which is preliminary data.</text>
</comment>
<keyword evidence="1" id="KW-0732">Signal</keyword>
<protein>
    <recommendedName>
        <fullName evidence="2">TcaA protein NTF2-like domain-containing protein</fullName>
    </recommendedName>
</protein>